<comment type="similarity">
    <text evidence="2">Belongs to the transpeptidase family.</text>
</comment>
<reference evidence="8 9" key="1">
    <citation type="submission" date="2021-07" db="EMBL/GenBank/DDBJ databases">
        <title>Actinomadura sp. PM05-2 isolated from lichen.</title>
        <authorList>
            <person name="Somphong A."/>
            <person name="Phongsopitanun W."/>
            <person name="Tanasupawat S."/>
            <person name="Peongsungnone V."/>
        </authorList>
    </citation>
    <scope>NUCLEOTIDE SEQUENCE [LARGE SCALE GENOMIC DNA]</scope>
    <source>
        <strain evidence="8 9">PM05-2</strain>
    </source>
</reference>
<dbReference type="InterPro" id="IPR050515">
    <property type="entry name" value="Beta-lactam/transpept"/>
</dbReference>
<keyword evidence="5" id="KW-0812">Transmembrane</keyword>
<dbReference type="InterPro" id="IPR005311">
    <property type="entry name" value="PBP_dimer"/>
</dbReference>
<feature type="region of interest" description="Disordered" evidence="4">
    <location>
        <begin position="295"/>
        <end position="314"/>
    </location>
</feature>
<dbReference type="EMBL" id="JAIBOA010000001">
    <property type="protein sequence ID" value="MBW8481014.1"/>
    <property type="molecule type" value="Genomic_DNA"/>
</dbReference>
<keyword evidence="5" id="KW-1133">Transmembrane helix</keyword>
<proteinExistence type="inferred from homology"/>
<dbReference type="PANTHER" id="PTHR30627">
    <property type="entry name" value="PEPTIDOGLYCAN D,D-TRANSPEPTIDASE"/>
    <property type="match status" value="1"/>
</dbReference>
<sequence length="679" mass="70847">MTKRPAGPPGGRGRKGSAGREDLSGPGAARAPGRPSGGTSSRSPGGPAARRQGRPARSGAVPPPRGSAKGAPRPPQGGTRTATRPAARPAPPRRPPRPRVPFRRRDPMKRLNVTLLAIAFVLSLFAGRLVQLQTIESGQYSEEARKQRLREITLPAVRGDITDAQGNALAMTVEARGVYADPSVIKPAKRQAIVDALAPMLGLEPAFVLRAVSEPKSQYEVLAHGVRPDQARLVMGLKFTGIGVEPEYRRVYPAGSLAAGVVGFVNAAGEGGAGLESSMDKLLAGRSGSQRVEISPDGQQIPMGEDQTKPSVPGRGVRLTLMRDIQYKAEQAIAKQVKATGARSGSVIVMDPRNGQLLALATAPGYDPNQYGRSNSATWGSPVVQEAYEPGSTGKVLTAAAVLEKGGVTPATPFLVRDHIVEGPRTFHDSHPHAPERLTFAGVLAKSSNVGTIMASKTITQDTLYRFLRDFGFGQKTGIGLPGETPGLLNAPSKWSGTDRYPIAFGQSVSVNAVQMASVYATIANGGVRVAPTLVAGTVSEDGAFTPAKAPASRRVVSAATARQISDMLEGVATVEGTAPKARIEGYRVAGKTGTAEIVNPSCGCYKGGGWTSSFAGFAPADDPQLVVQVVLQHPTKGSHLGGDIAAPVFKDVMTSALATRKVPPTGSKAPAVQIYARD</sequence>
<evidence type="ECO:0000256" key="2">
    <source>
        <dbReference type="ARBA" id="ARBA00007171"/>
    </source>
</evidence>
<feature type="domain" description="Penicillin-binding protein dimerisation" evidence="7">
    <location>
        <begin position="154"/>
        <end position="301"/>
    </location>
</feature>
<accession>A0ABS7FMM2</accession>
<evidence type="ECO:0000256" key="3">
    <source>
        <dbReference type="ARBA" id="ARBA00023136"/>
    </source>
</evidence>
<dbReference type="InterPro" id="IPR012338">
    <property type="entry name" value="Beta-lactam/transpept-like"/>
</dbReference>
<dbReference type="PANTHER" id="PTHR30627:SF1">
    <property type="entry name" value="PEPTIDOGLYCAN D,D-TRANSPEPTIDASE FTSI"/>
    <property type="match status" value="1"/>
</dbReference>
<dbReference type="SUPFAM" id="SSF56601">
    <property type="entry name" value="beta-lactamase/transpeptidase-like"/>
    <property type="match status" value="1"/>
</dbReference>
<dbReference type="Proteomes" id="UP000774570">
    <property type="component" value="Unassembled WGS sequence"/>
</dbReference>
<evidence type="ECO:0000259" key="7">
    <source>
        <dbReference type="Pfam" id="PF03717"/>
    </source>
</evidence>
<name>A0ABS7FMM2_9ACTN</name>
<dbReference type="RefSeq" id="WP_220162423.1">
    <property type="nucleotide sequence ID" value="NZ_JAIBOA010000001.1"/>
</dbReference>
<evidence type="ECO:0000256" key="1">
    <source>
        <dbReference type="ARBA" id="ARBA00004370"/>
    </source>
</evidence>
<evidence type="ECO:0000259" key="6">
    <source>
        <dbReference type="Pfam" id="PF00905"/>
    </source>
</evidence>
<evidence type="ECO:0000313" key="9">
    <source>
        <dbReference type="Proteomes" id="UP000774570"/>
    </source>
</evidence>
<dbReference type="Gene3D" id="3.30.450.330">
    <property type="match status" value="1"/>
</dbReference>
<evidence type="ECO:0000256" key="5">
    <source>
        <dbReference type="SAM" id="Phobius"/>
    </source>
</evidence>
<comment type="caution">
    <text evidence="8">The sequence shown here is derived from an EMBL/GenBank/DDBJ whole genome shotgun (WGS) entry which is preliminary data.</text>
</comment>
<keyword evidence="3 5" id="KW-0472">Membrane</keyword>
<dbReference type="SUPFAM" id="SSF56519">
    <property type="entry name" value="Penicillin binding protein dimerisation domain"/>
    <property type="match status" value="1"/>
</dbReference>
<feature type="transmembrane region" description="Helical" evidence="5">
    <location>
        <begin position="111"/>
        <end position="130"/>
    </location>
</feature>
<gene>
    <name evidence="8" type="ORF">K1Y72_01440</name>
</gene>
<comment type="subcellular location">
    <subcellularLocation>
        <location evidence="1">Membrane</location>
    </subcellularLocation>
</comment>
<dbReference type="Gene3D" id="3.40.710.10">
    <property type="entry name" value="DD-peptidase/beta-lactamase superfamily"/>
    <property type="match status" value="1"/>
</dbReference>
<dbReference type="Pfam" id="PF00905">
    <property type="entry name" value="Transpeptidase"/>
    <property type="match status" value="1"/>
</dbReference>
<organism evidence="8 9">
    <name type="scientific">Actinomadura parmotrematis</name>
    <dbReference type="NCBI Taxonomy" id="2864039"/>
    <lineage>
        <taxon>Bacteria</taxon>
        <taxon>Bacillati</taxon>
        <taxon>Actinomycetota</taxon>
        <taxon>Actinomycetes</taxon>
        <taxon>Streptosporangiales</taxon>
        <taxon>Thermomonosporaceae</taxon>
        <taxon>Actinomadura</taxon>
    </lineage>
</organism>
<protein>
    <submittedName>
        <fullName evidence="8">Penicillin-binding protein 2</fullName>
    </submittedName>
</protein>
<feature type="compositionally biased region" description="Low complexity" evidence="4">
    <location>
        <begin position="24"/>
        <end position="60"/>
    </location>
</feature>
<feature type="region of interest" description="Disordered" evidence="4">
    <location>
        <begin position="1"/>
        <end position="105"/>
    </location>
</feature>
<keyword evidence="9" id="KW-1185">Reference proteome</keyword>
<evidence type="ECO:0000256" key="4">
    <source>
        <dbReference type="SAM" id="MobiDB-lite"/>
    </source>
</evidence>
<evidence type="ECO:0000313" key="8">
    <source>
        <dbReference type="EMBL" id="MBW8481014.1"/>
    </source>
</evidence>
<feature type="domain" description="Penicillin-binding protein transpeptidase" evidence="6">
    <location>
        <begin position="345"/>
        <end position="654"/>
    </location>
</feature>
<dbReference type="Pfam" id="PF03717">
    <property type="entry name" value="PBP_dimer"/>
    <property type="match status" value="1"/>
</dbReference>
<dbReference type="InterPro" id="IPR036138">
    <property type="entry name" value="PBP_dimer_sf"/>
</dbReference>
<dbReference type="InterPro" id="IPR001460">
    <property type="entry name" value="PCN-bd_Tpept"/>
</dbReference>
<dbReference type="Gene3D" id="3.90.1310.10">
    <property type="entry name" value="Penicillin-binding protein 2a (Domain 2)"/>
    <property type="match status" value="1"/>
</dbReference>